<dbReference type="PROSITE" id="PS51085">
    <property type="entry name" value="2FE2S_FER_2"/>
    <property type="match status" value="1"/>
</dbReference>
<dbReference type="EMBL" id="PVBQ01000003">
    <property type="protein sequence ID" value="PRD48599.1"/>
    <property type="molecule type" value="Genomic_DNA"/>
</dbReference>
<evidence type="ECO:0000256" key="2">
    <source>
        <dbReference type="ARBA" id="ARBA00022714"/>
    </source>
</evidence>
<name>A0A2S9J780_9SPHI</name>
<evidence type="ECO:0000256" key="1">
    <source>
        <dbReference type="ARBA" id="ARBA00010914"/>
    </source>
</evidence>
<gene>
    <name evidence="8" type="ORF">C5745_05205</name>
</gene>
<dbReference type="SUPFAM" id="SSF54292">
    <property type="entry name" value="2Fe-2S ferredoxin-like"/>
    <property type="match status" value="1"/>
</dbReference>
<dbReference type="PANTHER" id="PTHR23426">
    <property type="entry name" value="FERREDOXIN/ADRENODOXIN"/>
    <property type="match status" value="1"/>
</dbReference>
<dbReference type="GO" id="GO:0046872">
    <property type="term" value="F:metal ion binding"/>
    <property type="evidence" value="ECO:0007669"/>
    <property type="project" value="UniProtKB-KW"/>
</dbReference>
<dbReference type="PANTHER" id="PTHR23426:SF65">
    <property type="entry name" value="FERREDOXIN-2, MITOCHONDRIAL"/>
    <property type="match status" value="1"/>
</dbReference>
<dbReference type="GO" id="GO:0009055">
    <property type="term" value="F:electron transfer activity"/>
    <property type="evidence" value="ECO:0007669"/>
    <property type="project" value="TreeGrafter"/>
</dbReference>
<dbReference type="InterPro" id="IPR012675">
    <property type="entry name" value="Beta-grasp_dom_sf"/>
</dbReference>
<dbReference type="InterPro" id="IPR036010">
    <property type="entry name" value="2Fe-2S_ferredoxin-like_sf"/>
</dbReference>
<comment type="similarity">
    <text evidence="1">Belongs to the adrenodoxin/putidaredoxin family.</text>
</comment>
<evidence type="ECO:0000256" key="3">
    <source>
        <dbReference type="ARBA" id="ARBA00022723"/>
    </source>
</evidence>
<feature type="domain" description="2Fe-2S ferredoxin-type" evidence="7">
    <location>
        <begin position="5"/>
        <end position="108"/>
    </location>
</feature>
<dbReference type="Gene3D" id="3.10.20.30">
    <property type="match status" value="1"/>
</dbReference>
<evidence type="ECO:0000313" key="9">
    <source>
        <dbReference type="Proteomes" id="UP000239711"/>
    </source>
</evidence>
<evidence type="ECO:0000256" key="5">
    <source>
        <dbReference type="ARBA" id="ARBA00023014"/>
    </source>
</evidence>
<dbReference type="AlphaFoldDB" id="A0A2S9J780"/>
<accession>A0A2S9J780</accession>
<reference evidence="8 9" key="1">
    <citation type="submission" date="2018-02" db="EMBL/GenBank/DDBJ databases">
        <title>The draft genome of Sphingobacterium sp. 5JN-11.</title>
        <authorList>
            <person name="Liu L."/>
            <person name="Li L."/>
            <person name="Liang L."/>
            <person name="Zhang X."/>
            <person name="Wang T."/>
        </authorList>
    </citation>
    <scope>NUCLEOTIDE SEQUENCE [LARGE SCALE GENOMIC DNA]</scope>
    <source>
        <strain evidence="8 9">5JN-11</strain>
    </source>
</reference>
<protein>
    <submittedName>
        <fullName evidence="8">Ferredoxin</fullName>
    </submittedName>
</protein>
<dbReference type="CDD" id="cd00207">
    <property type="entry name" value="fer2"/>
    <property type="match status" value="1"/>
</dbReference>
<dbReference type="GO" id="GO:0051537">
    <property type="term" value="F:2 iron, 2 sulfur cluster binding"/>
    <property type="evidence" value="ECO:0007669"/>
    <property type="project" value="UniProtKB-KW"/>
</dbReference>
<sequence length="109" mass="11920">MENIINITVEDRDGTTQTIEVPTDINLSLMEILRASEYDILATCGGMALCATCHIHILNGGDSLPAASDQELDMLDTLPDADMESRLACQLYLTNDHDGLRLKIKGTLQ</sequence>
<keyword evidence="4" id="KW-0408">Iron</keyword>
<dbReference type="GO" id="GO:0140647">
    <property type="term" value="P:P450-containing electron transport chain"/>
    <property type="evidence" value="ECO:0007669"/>
    <property type="project" value="InterPro"/>
</dbReference>
<keyword evidence="2" id="KW-0001">2Fe-2S</keyword>
<dbReference type="OrthoDB" id="9799640at2"/>
<evidence type="ECO:0000256" key="6">
    <source>
        <dbReference type="ARBA" id="ARBA00034078"/>
    </source>
</evidence>
<dbReference type="PRINTS" id="PR00355">
    <property type="entry name" value="ADRENODOXIN"/>
</dbReference>
<keyword evidence="5" id="KW-0411">Iron-sulfur</keyword>
<comment type="cofactor">
    <cofactor evidence="6">
        <name>[2Fe-2S] cluster</name>
        <dbReference type="ChEBI" id="CHEBI:190135"/>
    </cofactor>
</comment>
<evidence type="ECO:0000313" key="8">
    <source>
        <dbReference type="EMBL" id="PRD48599.1"/>
    </source>
</evidence>
<comment type="caution">
    <text evidence="8">The sequence shown here is derived from an EMBL/GenBank/DDBJ whole genome shotgun (WGS) entry which is preliminary data.</text>
</comment>
<dbReference type="InterPro" id="IPR001041">
    <property type="entry name" value="2Fe-2S_ferredoxin-type"/>
</dbReference>
<dbReference type="Pfam" id="PF00111">
    <property type="entry name" value="Fer2"/>
    <property type="match status" value="1"/>
</dbReference>
<organism evidence="8 9">
    <name type="scientific">Sphingobacterium haloxyli</name>
    <dbReference type="NCBI Taxonomy" id="2100533"/>
    <lineage>
        <taxon>Bacteria</taxon>
        <taxon>Pseudomonadati</taxon>
        <taxon>Bacteroidota</taxon>
        <taxon>Sphingobacteriia</taxon>
        <taxon>Sphingobacteriales</taxon>
        <taxon>Sphingobacteriaceae</taxon>
        <taxon>Sphingobacterium</taxon>
    </lineage>
</organism>
<dbReference type="InterPro" id="IPR001055">
    <property type="entry name" value="Adrenodoxin-like"/>
</dbReference>
<proteinExistence type="inferred from homology"/>
<keyword evidence="9" id="KW-1185">Reference proteome</keyword>
<keyword evidence="3" id="KW-0479">Metal-binding</keyword>
<dbReference type="RefSeq" id="WP_105715919.1">
    <property type="nucleotide sequence ID" value="NZ_PVBQ01000003.1"/>
</dbReference>
<evidence type="ECO:0000259" key="7">
    <source>
        <dbReference type="PROSITE" id="PS51085"/>
    </source>
</evidence>
<evidence type="ECO:0000256" key="4">
    <source>
        <dbReference type="ARBA" id="ARBA00023004"/>
    </source>
</evidence>
<dbReference type="Proteomes" id="UP000239711">
    <property type="component" value="Unassembled WGS sequence"/>
</dbReference>